<proteinExistence type="inferred from homology"/>
<dbReference type="PANTHER" id="PTHR48109">
    <property type="entry name" value="DIHYDROOROTATE DEHYDROGENASE (QUINONE), MITOCHONDRIAL-RELATED"/>
    <property type="match status" value="1"/>
</dbReference>
<name>A0AA40EH41_9PEZI</name>
<accession>A0AA40EH41</accession>
<comment type="subunit">
    <text evidence="11">Homodimer.</text>
</comment>
<evidence type="ECO:0000256" key="1">
    <source>
        <dbReference type="ARBA" id="ARBA00001917"/>
    </source>
</evidence>
<dbReference type="GO" id="GO:1990663">
    <property type="term" value="F:dihydroorotate dehydrogenase (fumarate) activity"/>
    <property type="evidence" value="ECO:0007669"/>
    <property type="project" value="UniProtKB-EC"/>
</dbReference>
<evidence type="ECO:0000313" key="15">
    <source>
        <dbReference type="Proteomes" id="UP001172159"/>
    </source>
</evidence>
<comment type="function">
    <text evidence="11">Catalyzes the conversion of dihydroorotate to orotate with fumarate as the electron acceptor.</text>
</comment>
<keyword evidence="15" id="KW-1185">Reference proteome</keyword>
<dbReference type="InterPro" id="IPR005720">
    <property type="entry name" value="Dihydroorotate_DH_cat"/>
</dbReference>
<evidence type="ECO:0000256" key="8">
    <source>
        <dbReference type="ARBA" id="ARBA00022643"/>
    </source>
</evidence>
<dbReference type="AlphaFoldDB" id="A0AA40EH41"/>
<evidence type="ECO:0000256" key="4">
    <source>
        <dbReference type="ARBA" id="ARBA00008008"/>
    </source>
</evidence>
<comment type="similarity">
    <text evidence="4 11">Belongs to the dihydroorotate dehydrogenase family. Type 1 subfamily.</text>
</comment>
<comment type="pathway">
    <text evidence="3 11">Pyrimidine metabolism; UMP biosynthesis via de novo pathway.</text>
</comment>
<dbReference type="GO" id="GO:0006207">
    <property type="term" value="P:'de novo' pyrimidine nucleobase biosynthetic process"/>
    <property type="evidence" value="ECO:0007669"/>
    <property type="project" value="TreeGrafter"/>
</dbReference>
<feature type="region of interest" description="Disordered" evidence="12">
    <location>
        <begin position="33"/>
        <end position="57"/>
    </location>
</feature>
<dbReference type="InterPro" id="IPR033886">
    <property type="entry name" value="DHOD_1A"/>
</dbReference>
<dbReference type="EMBL" id="JAUKTV010000004">
    <property type="protein sequence ID" value="KAK0739925.1"/>
    <property type="molecule type" value="Genomic_DNA"/>
</dbReference>
<dbReference type="CDD" id="cd04741">
    <property type="entry name" value="DHOD_1A_like"/>
    <property type="match status" value="1"/>
</dbReference>
<dbReference type="InterPro" id="IPR050074">
    <property type="entry name" value="DHO_dehydrogenase"/>
</dbReference>
<evidence type="ECO:0000256" key="10">
    <source>
        <dbReference type="ARBA" id="ARBA00023002"/>
    </source>
</evidence>
<comment type="subcellular location">
    <subcellularLocation>
        <location evidence="2 11">Cytoplasm</location>
    </subcellularLocation>
</comment>
<evidence type="ECO:0000256" key="6">
    <source>
        <dbReference type="ARBA" id="ARBA00022490"/>
    </source>
</evidence>
<keyword evidence="10 11" id="KW-0560">Oxidoreductase</keyword>
<evidence type="ECO:0000256" key="5">
    <source>
        <dbReference type="ARBA" id="ARBA00021374"/>
    </source>
</evidence>
<dbReference type="GO" id="GO:0005737">
    <property type="term" value="C:cytoplasm"/>
    <property type="evidence" value="ECO:0007669"/>
    <property type="project" value="UniProtKB-SubCell"/>
</dbReference>
<dbReference type="InterPro" id="IPR013785">
    <property type="entry name" value="Aldolase_TIM"/>
</dbReference>
<comment type="catalytic activity">
    <reaction evidence="11">
        <text>(S)-dihydroorotate + fumarate = orotate + succinate</text>
        <dbReference type="Rhea" id="RHEA:30059"/>
        <dbReference type="ChEBI" id="CHEBI:29806"/>
        <dbReference type="ChEBI" id="CHEBI:30031"/>
        <dbReference type="ChEBI" id="CHEBI:30839"/>
        <dbReference type="ChEBI" id="CHEBI:30864"/>
        <dbReference type="EC" id="1.3.98.1"/>
    </reaction>
</comment>
<evidence type="ECO:0000259" key="13">
    <source>
        <dbReference type="Pfam" id="PF01180"/>
    </source>
</evidence>
<gene>
    <name evidence="14" type="ORF">B0T21DRAFT_400906</name>
</gene>
<comment type="caution">
    <text evidence="14">The sequence shown here is derived from an EMBL/GenBank/DDBJ whole genome shotgun (WGS) entry which is preliminary data.</text>
</comment>
<dbReference type="Proteomes" id="UP001172159">
    <property type="component" value="Unassembled WGS sequence"/>
</dbReference>
<dbReference type="GO" id="GO:0006221">
    <property type="term" value="P:pyrimidine nucleotide biosynthetic process"/>
    <property type="evidence" value="ECO:0007669"/>
    <property type="project" value="UniProtKB-KW"/>
</dbReference>
<evidence type="ECO:0000256" key="12">
    <source>
        <dbReference type="SAM" id="MobiDB-lite"/>
    </source>
</evidence>
<dbReference type="PANTHER" id="PTHR48109:SF1">
    <property type="entry name" value="DIHYDROOROTATE DEHYDROGENASE (FUMARATE)"/>
    <property type="match status" value="1"/>
</dbReference>
<evidence type="ECO:0000256" key="3">
    <source>
        <dbReference type="ARBA" id="ARBA00004725"/>
    </source>
</evidence>
<reference evidence="14" key="1">
    <citation type="submission" date="2023-06" db="EMBL/GenBank/DDBJ databases">
        <title>Genome-scale phylogeny and comparative genomics of the fungal order Sordariales.</title>
        <authorList>
            <consortium name="Lawrence Berkeley National Laboratory"/>
            <person name="Hensen N."/>
            <person name="Bonometti L."/>
            <person name="Westerberg I."/>
            <person name="Brannstrom I.O."/>
            <person name="Guillou S."/>
            <person name="Cros-Aarteil S."/>
            <person name="Calhoun S."/>
            <person name="Haridas S."/>
            <person name="Kuo A."/>
            <person name="Mondo S."/>
            <person name="Pangilinan J."/>
            <person name="Riley R."/>
            <person name="Labutti K."/>
            <person name="Andreopoulos B."/>
            <person name="Lipzen A."/>
            <person name="Chen C."/>
            <person name="Yanf M."/>
            <person name="Daum C."/>
            <person name="Ng V."/>
            <person name="Clum A."/>
            <person name="Steindorff A."/>
            <person name="Ohm R."/>
            <person name="Martin F."/>
            <person name="Silar P."/>
            <person name="Natvig D."/>
            <person name="Lalanne C."/>
            <person name="Gautier V."/>
            <person name="Ament-Velasquez S.L."/>
            <person name="Kruys A."/>
            <person name="Hutchinson M.I."/>
            <person name="Powell A.J."/>
            <person name="Barry K."/>
            <person name="Miller A.N."/>
            <person name="Grigoriev I.V."/>
            <person name="Debuchy R."/>
            <person name="Gladieux P."/>
            <person name="Thoren M.H."/>
            <person name="Johannesson H."/>
        </authorList>
    </citation>
    <scope>NUCLEOTIDE SEQUENCE</scope>
    <source>
        <strain evidence="14">CBS 540.89</strain>
    </source>
</reference>
<dbReference type="Pfam" id="PF01180">
    <property type="entry name" value="DHO_dh"/>
    <property type="match status" value="1"/>
</dbReference>
<evidence type="ECO:0000256" key="2">
    <source>
        <dbReference type="ARBA" id="ARBA00004496"/>
    </source>
</evidence>
<comment type="cofactor">
    <cofactor evidence="1 11">
        <name>FMN</name>
        <dbReference type="ChEBI" id="CHEBI:58210"/>
    </cofactor>
</comment>
<dbReference type="Gene3D" id="3.20.20.70">
    <property type="entry name" value="Aldolase class I"/>
    <property type="match status" value="1"/>
</dbReference>
<dbReference type="Gene3D" id="2.30.26.10">
    <property type="entry name" value="Dihydroorotate Dehydrogenase A, chain A, domain 2"/>
    <property type="match status" value="1"/>
</dbReference>
<keyword evidence="6 11" id="KW-0963">Cytoplasm</keyword>
<evidence type="ECO:0000256" key="9">
    <source>
        <dbReference type="ARBA" id="ARBA00022975"/>
    </source>
</evidence>
<keyword evidence="9 11" id="KW-0665">Pyrimidine biosynthesis</keyword>
<organism evidence="14 15">
    <name type="scientific">Apiosordaria backusii</name>
    <dbReference type="NCBI Taxonomy" id="314023"/>
    <lineage>
        <taxon>Eukaryota</taxon>
        <taxon>Fungi</taxon>
        <taxon>Dikarya</taxon>
        <taxon>Ascomycota</taxon>
        <taxon>Pezizomycotina</taxon>
        <taxon>Sordariomycetes</taxon>
        <taxon>Sordariomycetidae</taxon>
        <taxon>Sordariales</taxon>
        <taxon>Lasiosphaeriaceae</taxon>
        <taxon>Apiosordaria</taxon>
    </lineage>
</organism>
<sequence length="391" mass="42898">MLAAGGVAWLSYLQNRSTNDRLLNRNYLNTHHSLLNPPQKPPPQVEIDHTKPSTMSEPPPPIEIHPPLINSSNPWATDLEDLARLYRCESIGAITTRTSTLRPFKHDDAIHRYVFFNPSNHQASDSTNPAVEEASRRPHQRASLNSLGYSPEPLSTYLAWIRHISTNPHSPSRTRKPFIVSVTGTPEDVAQCYRVISLSTVGGIINNLYMEINLSCPNIPDKQPPAYSKVALVEYLNALRQELEERPEFPRIPFGLKTPPYTHSSEYHELISALEEAGDQVSFITCTNTLGSCLILDLEGKNILPGNGIGGMAGAALHPLALGNVATIRRMLDEREKLSHITVIGIGGVEDEKGYRRMRAAGAGVVGVGTALGVKGVGVFKGIEEGLKGEW</sequence>
<feature type="domain" description="Dihydroorotate dehydrogenase catalytic" evidence="13">
    <location>
        <begin position="142"/>
        <end position="388"/>
    </location>
</feature>
<keyword evidence="8 11" id="KW-0288">FMN</keyword>
<protein>
    <recommendedName>
        <fullName evidence="5 11">Dihydroorotate dehydrogenase (fumarate)</fullName>
        <ecNumber evidence="11">1.3.98.1</ecNumber>
    </recommendedName>
    <alternativeName>
        <fullName evidence="11">Dihydroorotate oxidase</fullName>
    </alternativeName>
</protein>
<dbReference type="InterPro" id="IPR023359">
    <property type="entry name" value="Dihydro_DH_chainA_dom2"/>
</dbReference>
<feature type="region of interest" description="Disordered" evidence="12">
    <location>
        <begin position="120"/>
        <end position="146"/>
    </location>
</feature>
<feature type="compositionally biased region" description="Polar residues" evidence="12">
    <location>
        <begin position="120"/>
        <end position="129"/>
    </location>
</feature>
<evidence type="ECO:0000256" key="7">
    <source>
        <dbReference type="ARBA" id="ARBA00022630"/>
    </source>
</evidence>
<evidence type="ECO:0000256" key="11">
    <source>
        <dbReference type="RuleBase" id="RU364042"/>
    </source>
</evidence>
<keyword evidence="7 11" id="KW-0285">Flavoprotein</keyword>
<evidence type="ECO:0000313" key="14">
    <source>
        <dbReference type="EMBL" id="KAK0739925.1"/>
    </source>
</evidence>
<dbReference type="SUPFAM" id="SSF51395">
    <property type="entry name" value="FMN-linked oxidoreductases"/>
    <property type="match status" value="1"/>
</dbReference>
<dbReference type="EC" id="1.3.98.1" evidence="11"/>